<evidence type="ECO:0000256" key="1">
    <source>
        <dbReference type="SAM" id="MobiDB-lite"/>
    </source>
</evidence>
<evidence type="ECO:0000313" key="2">
    <source>
        <dbReference type="EMBL" id="KAJ8372035.1"/>
    </source>
</evidence>
<comment type="caution">
    <text evidence="2">The sequence shown here is derived from an EMBL/GenBank/DDBJ whole genome shotgun (WGS) entry which is preliminary data.</text>
</comment>
<dbReference type="EMBL" id="JAINUG010000419">
    <property type="protein sequence ID" value="KAJ8372035.1"/>
    <property type="molecule type" value="Genomic_DNA"/>
</dbReference>
<proteinExistence type="predicted"/>
<sequence>MIDLGDTSMIGHMLGCTSNIWFSQLPSLVAYGTKLCLVTEVETERSCDCRLVRERPNVCTSTAPMGESSRGTGTASSLSPSITCPRNRFLLPGSACLLSGSTPFTSNLTGPPLLWPGP</sequence>
<dbReference type="Proteomes" id="UP001221898">
    <property type="component" value="Unassembled WGS sequence"/>
</dbReference>
<organism evidence="2 3">
    <name type="scientific">Aldrovandia affinis</name>
    <dbReference type="NCBI Taxonomy" id="143900"/>
    <lineage>
        <taxon>Eukaryota</taxon>
        <taxon>Metazoa</taxon>
        <taxon>Chordata</taxon>
        <taxon>Craniata</taxon>
        <taxon>Vertebrata</taxon>
        <taxon>Euteleostomi</taxon>
        <taxon>Actinopterygii</taxon>
        <taxon>Neopterygii</taxon>
        <taxon>Teleostei</taxon>
        <taxon>Notacanthiformes</taxon>
        <taxon>Halosauridae</taxon>
        <taxon>Aldrovandia</taxon>
    </lineage>
</organism>
<name>A0AAD7W1E2_9TELE</name>
<keyword evidence="3" id="KW-1185">Reference proteome</keyword>
<accession>A0AAD7W1E2</accession>
<protein>
    <submittedName>
        <fullName evidence="2">Uncharacterized protein</fullName>
    </submittedName>
</protein>
<reference evidence="2" key="1">
    <citation type="journal article" date="2023" name="Science">
        <title>Genome structures resolve the early diversification of teleost fishes.</title>
        <authorList>
            <person name="Parey E."/>
            <person name="Louis A."/>
            <person name="Montfort J."/>
            <person name="Bouchez O."/>
            <person name="Roques C."/>
            <person name="Iampietro C."/>
            <person name="Lluch J."/>
            <person name="Castinel A."/>
            <person name="Donnadieu C."/>
            <person name="Desvignes T."/>
            <person name="Floi Bucao C."/>
            <person name="Jouanno E."/>
            <person name="Wen M."/>
            <person name="Mejri S."/>
            <person name="Dirks R."/>
            <person name="Jansen H."/>
            <person name="Henkel C."/>
            <person name="Chen W.J."/>
            <person name="Zahm M."/>
            <person name="Cabau C."/>
            <person name="Klopp C."/>
            <person name="Thompson A.W."/>
            <person name="Robinson-Rechavi M."/>
            <person name="Braasch I."/>
            <person name="Lecointre G."/>
            <person name="Bobe J."/>
            <person name="Postlethwait J.H."/>
            <person name="Berthelot C."/>
            <person name="Roest Crollius H."/>
            <person name="Guiguen Y."/>
        </authorList>
    </citation>
    <scope>NUCLEOTIDE SEQUENCE</scope>
    <source>
        <strain evidence="2">NC1722</strain>
    </source>
</reference>
<dbReference type="AlphaFoldDB" id="A0AAD7W1E2"/>
<feature type="region of interest" description="Disordered" evidence="1">
    <location>
        <begin position="61"/>
        <end position="80"/>
    </location>
</feature>
<evidence type="ECO:0000313" key="3">
    <source>
        <dbReference type="Proteomes" id="UP001221898"/>
    </source>
</evidence>
<gene>
    <name evidence="2" type="ORF">AAFF_G00295470</name>
</gene>